<keyword evidence="4 5" id="KW-0472">Membrane</keyword>
<evidence type="ECO:0000256" key="2">
    <source>
        <dbReference type="ARBA" id="ARBA00022692"/>
    </source>
</evidence>
<evidence type="ECO:0008006" key="7">
    <source>
        <dbReference type="Google" id="ProtNLM"/>
    </source>
</evidence>
<dbReference type="PANTHER" id="PTHR42723:SF1">
    <property type="entry name" value="CHLOROPHYLL SYNTHASE, CHLOROPLASTIC"/>
    <property type="match status" value="1"/>
</dbReference>
<proteinExistence type="predicted"/>
<dbReference type="InterPro" id="IPR050475">
    <property type="entry name" value="Prenyltransferase_related"/>
</dbReference>
<evidence type="ECO:0000256" key="4">
    <source>
        <dbReference type="ARBA" id="ARBA00023136"/>
    </source>
</evidence>
<dbReference type="AlphaFoldDB" id="A0A6C0L7D5"/>
<dbReference type="Gene3D" id="1.10.357.140">
    <property type="entry name" value="UbiA prenyltransferase"/>
    <property type="match status" value="1"/>
</dbReference>
<dbReference type="InterPro" id="IPR000537">
    <property type="entry name" value="UbiA_prenyltransferase"/>
</dbReference>
<organism evidence="6">
    <name type="scientific">viral metagenome</name>
    <dbReference type="NCBI Taxonomy" id="1070528"/>
    <lineage>
        <taxon>unclassified sequences</taxon>
        <taxon>metagenomes</taxon>
        <taxon>organismal metagenomes</taxon>
    </lineage>
</organism>
<dbReference type="GO" id="GO:0016765">
    <property type="term" value="F:transferase activity, transferring alkyl or aryl (other than methyl) groups"/>
    <property type="evidence" value="ECO:0007669"/>
    <property type="project" value="InterPro"/>
</dbReference>
<comment type="subcellular location">
    <subcellularLocation>
        <location evidence="1">Membrane</location>
        <topology evidence="1">Multi-pass membrane protein</topology>
    </subcellularLocation>
</comment>
<feature type="transmembrane region" description="Helical" evidence="5">
    <location>
        <begin position="273"/>
        <end position="297"/>
    </location>
</feature>
<protein>
    <recommendedName>
        <fullName evidence="7">UbiA prenyltransferase family protein</fullName>
    </recommendedName>
</protein>
<dbReference type="EMBL" id="MN740445">
    <property type="protein sequence ID" value="QHU26856.1"/>
    <property type="molecule type" value="Genomic_DNA"/>
</dbReference>
<evidence type="ECO:0000313" key="6">
    <source>
        <dbReference type="EMBL" id="QHU26856.1"/>
    </source>
</evidence>
<evidence type="ECO:0000256" key="1">
    <source>
        <dbReference type="ARBA" id="ARBA00004141"/>
    </source>
</evidence>
<keyword evidence="2 5" id="KW-0812">Transmembrane</keyword>
<name>A0A6C0L7D5_9ZZZZ</name>
<dbReference type="InterPro" id="IPR044878">
    <property type="entry name" value="UbiA_sf"/>
</dbReference>
<dbReference type="GO" id="GO:0016020">
    <property type="term" value="C:membrane"/>
    <property type="evidence" value="ECO:0007669"/>
    <property type="project" value="UniProtKB-SubCell"/>
</dbReference>
<feature type="transmembrane region" description="Helical" evidence="5">
    <location>
        <begin position="209"/>
        <end position="230"/>
    </location>
</feature>
<accession>A0A6C0L7D5</accession>
<dbReference type="Pfam" id="PF01040">
    <property type="entry name" value="UbiA"/>
    <property type="match status" value="1"/>
</dbReference>
<feature type="transmembrane region" description="Helical" evidence="5">
    <location>
        <begin position="87"/>
        <end position="108"/>
    </location>
</feature>
<dbReference type="PANTHER" id="PTHR42723">
    <property type="entry name" value="CHLOROPHYLL SYNTHASE"/>
    <property type="match status" value="1"/>
</dbReference>
<keyword evidence="3 5" id="KW-1133">Transmembrane helix</keyword>
<feature type="transmembrane region" description="Helical" evidence="5">
    <location>
        <begin position="59"/>
        <end position="75"/>
    </location>
</feature>
<reference evidence="6" key="1">
    <citation type="journal article" date="2020" name="Nature">
        <title>Giant virus diversity and host interactions through global metagenomics.</title>
        <authorList>
            <person name="Schulz F."/>
            <person name="Roux S."/>
            <person name="Paez-Espino D."/>
            <person name="Jungbluth S."/>
            <person name="Walsh D.A."/>
            <person name="Denef V.J."/>
            <person name="McMahon K.D."/>
            <person name="Konstantinidis K.T."/>
            <person name="Eloe-Fadrosh E.A."/>
            <person name="Kyrpides N.C."/>
            <person name="Woyke T."/>
        </authorList>
    </citation>
    <scope>NUCLEOTIDE SEQUENCE</scope>
    <source>
        <strain evidence="6">GVMAG-M-3300027759-42</strain>
    </source>
</reference>
<evidence type="ECO:0000256" key="5">
    <source>
        <dbReference type="SAM" id="Phobius"/>
    </source>
</evidence>
<sequence length="334" mass="37876">MKIAYFLLPFLYITNALKFPTHITRISPLKTFEMIDNYPSYEKVKMKTDSIIKLIRPENIVPTVFLGAISGFIINPSVNSLLNNKPFLISNVITLLVMCNSMIVNDIFDVSVDIKNKVDRPLATGEIGLKSAMTISTILFALSEYLNFKFISGDLRVITHVANIISVIYTPILKKIPFIKNISCAALISFCISFSGLNAMPNNIVNKNAIILSIAHQLVFFGSFGIEVLMDICDMDGDKENKIYTIPVLFGKEFALKFANNISIFNILWNTSIVTYISNFRTGAFFMMLISPLFYNLKKIKQFNYSREIIKYTATETIYPMVYSMMYLCYLAAK</sequence>
<evidence type="ECO:0000256" key="3">
    <source>
        <dbReference type="ARBA" id="ARBA00022989"/>
    </source>
</evidence>
<feature type="transmembrane region" description="Helical" evidence="5">
    <location>
        <begin position="178"/>
        <end position="197"/>
    </location>
</feature>